<proteinExistence type="predicted"/>
<sequence>MSLNIRVYYFVSDWELLRNVPFNQNKHGKTNFCPTVERMVCKPEGTVAVGLSNPVQLGTLSEAKHNIADVLRCYKEGVRAQEEECK</sequence>
<dbReference type="Proteomes" id="UP001151760">
    <property type="component" value="Unassembled WGS sequence"/>
</dbReference>
<protein>
    <submittedName>
        <fullName evidence="1">Uncharacterized protein</fullName>
    </submittedName>
</protein>
<comment type="caution">
    <text evidence="1">The sequence shown here is derived from an EMBL/GenBank/DDBJ whole genome shotgun (WGS) entry which is preliminary data.</text>
</comment>
<reference evidence="1" key="1">
    <citation type="journal article" date="2022" name="Int. J. Mol. Sci.">
        <title>Draft Genome of Tanacetum Coccineum: Genomic Comparison of Closely Related Tanacetum-Family Plants.</title>
        <authorList>
            <person name="Yamashiro T."/>
            <person name="Shiraishi A."/>
            <person name="Nakayama K."/>
            <person name="Satake H."/>
        </authorList>
    </citation>
    <scope>NUCLEOTIDE SEQUENCE</scope>
</reference>
<name>A0ABQ4ZYK5_9ASTR</name>
<gene>
    <name evidence="1" type="ORF">Tco_0801339</name>
</gene>
<accession>A0ABQ4ZYK5</accession>
<organism evidence="1 2">
    <name type="scientific">Tanacetum coccineum</name>
    <dbReference type="NCBI Taxonomy" id="301880"/>
    <lineage>
        <taxon>Eukaryota</taxon>
        <taxon>Viridiplantae</taxon>
        <taxon>Streptophyta</taxon>
        <taxon>Embryophyta</taxon>
        <taxon>Tracheophyta</taxon>
        <taxon>Spermatophyta</taxon>
        <taxon>Magnoliopsida</taxon>
        <taxon>eudicotyledons</taxon>
        <taxon>Gunneridae</taxon>
        <taxon>Pentapetalae</taxon>
        <taxon>asterids</taxon>
        <taxon>campanulids</taxon>
        <taxon>Asterales</taxon>
        <taxon>Asteraceae</taxon>
        <taxon>Asteroideae</taxon>
        <taxon>Anthemideae</taxon>
        <taxon>Anthemidinae</taxon>
        <taxon>Tanacetum</taxon>
    </lineage>
</organism>
<evidence type="ECO:0000313" key="1">
    <source>
        <dbReference type="EMBL" id="GJS94371.1"/>
    </source>
</evidence>
<reference evidence="1" key="2">
    <citation type="submission" date="2022-01" db="EMBL/GenBank/DDBJ databases">
        <authorList>
            <person name="Yamashiro T."/>
            <person name="Shiraishi A."/>
            <person name="Satake H."/>
            <person name="Nakayama K."/>
        </authorList>
    </citation>
    <scope>NUCLEOTIDE SEQUENCE</scope>
</reference>
<dbReference type="EMBL" id="BQNB010011726">
    <property type="protein sequence ID" value="GJS94371.1"/>
    <property type="molecule type" value="Genomic_DNA"/>
</dbReference>
<keyword evidence="2" id="KW-1185">Reference proteome</keyword>
<evidence type="ECO:0000313" key="2">
    <source>
        <dbReference type="Proteomes" id="UP001151760"/>
    </source>
</evidence>